<reference evidence="1 2" key="2">
    <citation type="journal article" date="2012" name="PLoS Pathog.">
        <title>Diverse lifestyles and strategies of plant pathogenesis encoded in the genomes of eighteen Dothideomycetes fungi.</title>
        <authorList>
            <person name="Ohm R.A."/>
            <person name="Feau N."/>
            <person name="Henrissat B."/>
            <person name="Schoch C.L."/>
            <person name="Horwitz B.A."/>
            <person name="Barry K.W."/>
            <person name="Condon B.J."/>
            <person name="Copeland A.C."/>
            <person name="Dhillon B."/>
            <person name="Glaser F."/>
            <person name="Hesse C.N."/>
            <person name="Kosti I."/>
            <person name="LaButti K."/>
            <person name="Lindquist E.A."/>
            <person name="Lucas S."/>
            <person name="Salamov A.A."/>
            <person name="Bradshaw R.E."/>
            <person name="Ciuffetti L."/>
            <person name="Hamelin R.C."/>
            <person name="Kema G.H.J."/>
            <person name="Lawrence C."/>
            <person name="Scott J.A."/>
            <person name="Spatafora J.W."/>
            <person name="Turgeon B.G."/>
            <person name="de Wit P.J.G.M."/>
            <person name="Zhong S."/>
            <person name="Goodwin S.B."/>
            <person name="Grigoriev I.V."/>
        </authorList>
    </citation>
    <scope>NUCLEOTIDE SEQUENCE [LARGE SCALE GENOMIC DNA]</scope>
    <source>
        <strain evidence="2">NZE10 / CBS 128990</strain>
    </source>
</reference>
<reference evidence="2" key="1">
    <citation type="journal article" date="2012" name="PLoS Genet.">
        <title>The genomes of the fungal plant pathogens Cladosporium fulvum and Dothistroma septosporum reveal adaptation to different hosts and lifestyles but also signatures of common ancestry.</title>
        <authorList>
            <person name="de Wit P.J.G.M."/>
            <person name="van der Burgt A."/>
            <person name="Oekmen B."/>
            <person name="Stergiopoulos I."/>
            <person name="Abd-Elsalam K.A."/>
            <person name="Aerts A.L."/>
            <person name="Bahkali A.H."/>
            <person name="Beenen H.G."/>
            <person name="Chettri P."/>
            <person name="Cox M.P."/>
            <person name="Datema E."/>
            <person name="de Vries R.P."/>
            <person name="Dhillon B."/>
            <person name="Ganley A.R."/>
            <person name="Griffiths S.A."/>
            <person name="Guo Y."/>
            <person name="Hamelin R.C."/>
            <person name="Henrissat B."/>
            <person name="Kabir M.S."/>
            <person name="Jashni M.K."/>
            <person name="Kema G."/>
            <person name="Klaubauf S."/>
            <person name="Lapidus A."/>
            <person name="Levasseur A."/>
            <person name="Lindquist E."/>
            <person name="Mehrabi R."/>
            <person name="Ohm R.A."/>
            <person name="Owen T.J."/>
            <person name="Salamov A."/>
            <person name="Schwelm A."/>
            <person name="Schijlen E."/>
            <person name="Sun H."/>
            <person name="van den Burg H.A."/>
            <person name="van Ham R.C.H.J."/>
            <person name="Zhang S."/>
            <person name="Goodwin S.B."/>
            <person name="Grigoriev I.V."/>
            <person name="Collemare J."/>
            <person name="Bradshaw R.E."/>
        </authorList>
    </citation>
    <scope>NUCLEOTIDE SEQUENCE [LARGE SCALE GENOMIC DNA]</scope>
    <source>
        <strain evidence="2">NZE10 / CBS 128990</strain>
    </source>
</reference>
<gene>
    <name evidence="1" type="ORF">DOTSEDRAFT_82674</name>
</gene>
<accession>N1PCX8</accession>
<protein>
    <submittedName>
        <fullName evidence="1">Uncharacterized protein</fullName>
    </submittedName>
</protein>
<dbReference type="EMBL" id="KB446544">
    <property type="protein sequence ID" value="EME39924.1"/>
    <property type="molecule type" value="Genomic_DNA"/>
</dbReference>
<name>N1PCX8_DOTSN</name>
<keyword evidence="2" id="KW-1185">Reference proteome</keyword>
<sequence length="387" mass="42605">MVGPADVHLFDHAHETTLFMTLRSCAWHPILHASIASDRRHVRSYSTFYARCPLKRKQQQQQHLETNDCSCMSSTCDPHQTEVIAARMQINVADGHRRLPSKPSLRAPPRRLSSEDLHIADSHSTRENACATISCGACYQGTELPQGSRGTHLLEGAQEINAWLAMLKYTFEVTRHVNAFDPPLDRFLSHADVHPDFVKHTGNTADTYGYRTNTLPATTHTVAAMEIIGLPKSRAHSRRLADAQRSYTLKARIQRDFIHLYQPIHLRRRKSHFTSRHKALTVQVTTYQQVLQTKAETAGKTAAGGLPVPEGDVATASEDGVLVLTSSAALVDTVLASQHAHAGAARNRLVLADLVSSSPAMVAVTDTEIEPSMEQSTLLGATVVQLP</sequence>
<evidence type="ECO:0000313" key="1">
    <source>
        <dbReference type="EMBL" id="EME39924.1"/>
    </source>
</evidence>
<dbReference type="Proteomes" id="UP000016933">
    <property type="component" value="Unassembled WGS sequence"/>
</dbReference>
<evidence type="ECO:0000313" key="2">
    <source>
        <dbReference type="Proteomes" id="UP000016933"/>
    </source>
</evidence>
<proteinExistence type="predicted"/>
<dbReference type="HOGENOM" id="CLU_713767_0_0_1"/>
<organism evidence="1 2">
    <name type="scientific">Dothistroma septosporum (strain NZE10 / CBS 128990)</name>
    <name type="common">Red band needle blight fungus</name>
    <name type="synonym">Mycosphaerella pini</name>
    <dbReference type="NCBI Taxonomy" id="675120"/>
    <lineage>
        <taxon>Eukaryota</taxon>
        <taxon>Fungi</taxon>
        <taxon>Dikarya</taxon>
        <taxon>Ascomycota</taxon>
        <taxon>Pezizomycotina</taxon>
        <taxon>Dothideomycetes</taxon>
        <taxon>Dothideomycetidae</taxon>
        <taxon>Mycosphaerellales</taxon>
        <taxon>Mycosphaerellaceae</taxon>
        <taxon>Dothistroma</taxon>
    </lineage>
</organism>
<dbReference type="AlphaFoldDB" id="N1PCX8"/>